<keyword evidence="2" id="KW-1185">Reference proteome</keyword>
<protein>
    <submittedName>
        <fullName evidence="1">Uncharacterized protein</fullName>
    </submittedName>
</protein>
<accession>A0ABQ7UK56</accession>
<proteinExistence type="predicted"/>
<name>A0ABQ7UK56_SOLTU</name>
<gene>
    <name evidence="1" type="ORF">KY290_028656</name>
</gene>
<evidence type="ECO:0000313" key="1">
    <source>
        <dbReference type="EMBL" id="KAH0749424.1"/>
    </source>
</evidence>
<reference evidence="1 2" key="1">
    <citation type="journal article" date="2021" name="bioRxiv">
        <title>Chromosome-scale and haplotype-resolved genome assembly of a tetraploid potato cultivar.</title>
        <authorList>
            <person name="Sun H."/>
            <person name="Jiao W.-B."/>
            <person name="Krause K."/>
            <person name="Campoy J.A."/>
            <person name="Goel M."/>
            <person name="Folz-Donahue K."/>
            <person name="Kukat C."/>
            <person name="Huettel B."/>
            <person name="Schneeberger K."/>
        </authorList>
    </citation>
    <scope>NUCLEOTIDE SEQUENCE [LARGE SCALE GENOMIC DNA]</scope>
    <source>
        <strain evidence="1">SolTubOtavaFocal</strain>
        <tissue evidence="1">Leaves</tissue>
    </source>
</reference>
<comment type="caution">
    <text evidence="1">The sequence shown here is derived from an EMBL/GenBank/DDBJ whole genome shotgun (WGS) entry which is preliminary data.</text>
</comment>
<organism evidence="1 2">
    <name type="scientific">Solanum tuberosum</name>
    <name type="common">Potato</name>
    <dbReference type="NCBI Taxonomy" id="4113"/>
    <lineage>
        <taxon>Eukaryota</taxon>
        <taxon>Viridiplantae</taxon>
        <taxon>Streptophyta</taxon>
        <taxon>Embryophyta</taxon>
        <taxon>Tracheophyta</taxon>
        <taxon>Spermatophyta</taxon>
        <taxon>Magnoliopsida</taxon>
        <taxon>eudicotyledons</taxon>
        <taxon>Gunneridae</taxon>
        <taxon>Pentapetalae</taxon>
        <taxon>asterids</taxon>
        <taxon>lamiids</taxon>
        <taxon>Solanales</taxon>
        <taxon>Solanaceae</taxon>
        <taxon>Solanoideae</taxon>
        <taxon>Solaneae</taxon>
        <taxon>Solanum</taxon>
    </lineage>
</organism>
<evidence type="ECO:0000313" key="2">
    <source>
        <dbReference type="Proteomes" id="UP000826656"/>
    </source>
</evidence>
<sequence>MVSNAVGRVRLYTYEFAQPYDGCDRCGNIGIVLQTMGALIVGEHVPMPVMLLEVMGLALDYDFVDFGFNWIDVELYSFLWTSHWQLLCDTGVDQ</sequence>
<dbReference type="Proteomes" id="UP000826656">
    <property type="component" value="Unassembled WGS sequence"/>
</dbReference>
<dbReference type="EMBL" id="JAIVGD010000019">
    <property type="protein sequence ID" value="KAH0749424.1"/>
    <property type="molecule type" value="Genomic_DNA"/>
</dbReference>